<gene>
    <name evidence="2" type="ORF">Goarm_019222</name>
</gene>
<accession>A0A7J9IKU9</accession>
<feature type="domain" description="RNase H type-1" evidence="1">
    <location>
        <begin position="60"/>
        <end position="147"/>
    </location>
</feature>
<dbReference type="InterPro" id="IPR036397">
    <property type="entry name" value="RNaseH_sf"/>
</dbReference>
<reference evidence="2 3" key="1">
    <citation type="journal article" date="2019" name="Genome Biol. Evol.">
        <title>Insights into the evolution of the New World diploid cottons (Gossypium, subgenus Houzingenia) based on genome sequencing.</title>
        <authorList>
            <person name="Grover C.E."/>
            <person name="Arick M.A. 2nd"/>
            <person name="Thrash A."/>
            <person name="Conover J.L."/>
            <person name="Sanders W.S."/>
            <person name="Peterson D.G."/>
            <person name="Frelichowski J.E."/>
            <person name="Scheffler J.A."/>
            <person name="Scheffler B.E."/>
            <person name="Wendel J.F."/>
        </authorList>
    </citation>
    <scope>NUCLEOTIDE SEQUENCE [LARGE SCALE GENOMIC DNA]</scope>
    <source>
        <strain evidence="2">6</strain>
        <tissue evidence="2">Leaf</tissue>
    </source>
</reference>
<dbReference type="InterPro" id="IPR044730">
    <property type="entry name" value="RNase_H-like_dom_plant"/>
</dbReference>
<dbReference type="SUPFAM" id="SSF53098">
    <property type="entry name" value="Ribonuclease H-like"/>
    <property type="match status" value="1"/>
</dbReference>
<dbReference type="Proteomes" id="UP000593575">
    <property type="component" value="Unassembled WGS sequence"/>
</dbReference>
<dbReference type="GO" id="GO:0004523">
    <property type="term" value="F:RNA-DNA hybrid ribonuclease activity"/>
    <property type="evidence" value="ECO:0007669"/>
    <property type="project" value="InterPro"/>
</dbReference>
<name>A0A7J9IKU9_9ROSI</name>
<dbReference type="CDD" id="cd06222">
    <property type="entry name" value="RNase_H_like"/>
    <property type="match status" value="1"/>
</dbReference>
<dbReference type="InterPro" id="IPR053151">
    <property type="entry name" value="RNase_H-like"/>
</dbReference>
<proteinExistence type="predicted"/>
<dbReference type="InterPro" id="IPR012337">
    <property type="entry name" value="RNaseH-like_sf"/>
</dbReference>
<dbReference type="Gene3D" id="3.30.420.10">
    <property type="entry name" value="Ribonuclease H-like superfamily/Ribonuclease H"/>
    <property type="match status" value="1"/>
</dbReference>
<sequence length="174" mass="19636">MIGHELLPTNVKISAIKHIVDPICSRCRDGDETVIHALRDCPKARDVLIAGGFDNRLLINKVVNSEWAKLDAFLEGIRLAQSLNLNKVIFEMDCTCAVSRFCKHKDDITIFGYRIKEAHKILDSFSKFEVKWVDCGCNKVANSLCNWSLSNCCNLSFEMDYPSDIHNLVISDVS</sequence>
<dbReference type="PANTHER" id="PTHR47723">
    <property type="entry name" value="OS05G0353850 PROTEIN"/>
    <property type="match status" value="1"/>
</dbReference>
<dbReference type="AlphaFoldDB" id="A0A7J9IKU9"/>
<dbReference type="Pfam" id="PF13456">
    <property type="entry name" value="RVT_3"/>
    <property type="match status" value="1"/>
</dbReference>
<protein>
    <recommendedName>
        <fullName evidence="1">RNase H type-1 domain-containing protein</fullName>
    </recommendedName>
</protein>
<evidence type="ECO:0000313" key="2">
    <source>
        <dbReference type="EMBL" id="MBA0822418.1"/>
    </source>
</evidence>
<evidence type="ECO:0000313" key="3">
    <source>
        <dbReference type="Proteomes" id="UP000593575"/>
    </source>
</evidence>
<organism evidence="2 3">
    <name type="scientific">Gossypium armourianum</name>
    <dbReference type="NCBI Taxonomy" id="34283"/>
    <lineage>
        <taxon>Eukaryota</taxon>
        <taxon>Viridiplantae</taxon>
        <taxon>Streptophyta</taxon>
        <taxon>Embryophyta</taxon>
        <taxon>Tracheophyta</taxon>
        <taxon>Spermatophyta</taxon>
        <taxon>Magnoliopsida</taxon>
        <taxon>eudicotyledons</taxon>
        <taxon>Gunneridae</taxon>
        <taxon>Pentapetalae</taxon>
        <taxon>rosids</taxon>
        <taxon>malvids</taxon>
        <taxon>Malvales</taxon>
        <taxon>Malvaceae</taxon>
        <taxon>Malvoideae</taxon>
        <taxon>Gossypium</taxon>
    </lineage>
</organism>
<dbReference type="InterPro" id="IPR002156">
    <property type="entry name" value="RNaseH_domain"/>
</dbReference>
<dbReference type="EMBL" id="JABFAE010000001">
    <property type="protein sequence ID" value="MBA0822418.1"/>
    <property type="molecule type" value="Genomic_DNA"/>
</dbReference>
<comment type="caution">
    <text evidence="2">The sequence shown here is derived from an EMBL/GenBank/DDBJ whole genome shotgun (WGS) entry which is preliminary data.</text>
</comment>
<dbReference type="PANTHER" id="PTHR47723:SF19">
    <property type="entry name" value="POLYNUCLEOTIDYL TRANSFERASE, RIBONUCLEASE H-LIKE SUPERFAMILY PROTEIN"/>
    <property type="match status" value="1"/>
</dbReference>
<dbReference type="GO" id="GO:0003676">
    <property type="term" value="F:nucleic acid binding"/>
    <property type="evidence" value="ECO:0007669"/>
    <property type="project" value="InterPro"/>
</dbReference>
<evidence type="ECO:0000259" key="1">
    <source>
        <dbReference type="Pfam" id="PF13456"/>
    </source>
</evidence>
<keyword evidence="3" id="KW-1185">Reference proteome</keyword>